<dbReference type="Proteomes" id="UP000447355">
    <property type="component" value="Unassembled WGS sequence"/>
</dbReference>
<comment type="caution">
    <text evidence="1">The sequence shown here is derived from an EMBL/GenBank/DDBJ whole genome shotgun (WGS) entry which is preliminary data.</text>
</comment>
<evidence type="ECO:0000313" key="1">
    <source>
        <dbReference type="EMBL" id="MYM99214.1"/>
    </source>
</evidence>
<proteinExistence type="predicted"/>
<evidence type="ECO:0000313" key="2">
    <source>
        <dbReference type="Proteomes" id="UP000447355"/>
    </source>
</evidence>
<feature type="non-terminal residue" evidence="1">
    <location>
        <position position="1"/>
    </location>
</feature>
<dbReference type="AlphaFoldDB" id="A0A845GY74"/>
<name>A0A845GY74_9BURK</name>
<accession>A0A845GY74</accession>
<sequence>LAALAAKRRAAAGAPRGARYAWTVFRSDHSAHDWLAEYAVTRQVEPPLQAFRMSEVAAAHVHVEERRLGRAVLLPNNF</sequence>
<dbReference type="EMBL" id="WWCX01000246">
    <property type="protein sequence ID" value="MYM99214.1"/>
    <property type="molecule type" value="Genomic_DNA"/>
</dbReference>
<organism evidence="1 2">
    <name type="scientific">Duganella vulcania</name>
    <dbReference type="NCBI Taxonomy" id="2692166"/>
    <lineage>
        <taxon>Bacteria</taxon>
        <taxon>Pseudomonadati</taxon>
        <taxon>Pseudomonadota</taxon>
        <taxon>Betaproteobacteria</taxon>
        <taxon>Burkholderiales</taxon>
        <taxon>Oxalobacteraceae</taxon>
        <taxon>Telluria group</taxon>
        <taxon>Duganella</taxon>
    </lineage>
</organism>
<protein>
    <submittedName>
        <fullName evidence="1">Zinc-binding alcohol dehydrogenase</fullName>
    </submittedName>
</protein>
<reference evidence="1" key="1">
    <citation type="submission" date="2019-12" db="EMBL/GenBank/DDBJ databases">
        <title>Novel species isolated from a subtropical stream in China.</title>
        <authorList>
            <person name="Lu H."/>
        </authorList>
    </citation>
    <scope>NUCLEOTIDE SEQUENCE [LARGE SCALE GENOMIC DNA]</scope>
    <source>
        <strain evidence="1">FT81W</strain>
    </source>
</reference>
<gene>
    <name evidence="1" type="ORF">GTP90_35770</name>
</gene>